<dbReference type="STRING" id="1288291.A0A059F182"/>
<evidence type="ECO:0000313" key="2">
    <source>
        <dbReference type="Proteomes" id="UP000030655"/>
    </source>
</evidence>
<sequence>MRKLSTSTFRYTKWSCYKFYSLFKYTIFSNTKIPLNDFFESHLLLASKCSFTSIQIITGHSTSTVAKHLKIIKNQIKKDISQVDTTIGGEGIMVHLDESKFGKRKYHQGHHVEGVWLFGGVEVTSERKFFCIKVEKR</sequence>
<dbReference type="HOGENOM" id="CLU_044348_2_1_1"/>
<evidence type="ECO:0008006" key="3">
    <source>
        <dbReference type="Google" id="ProtNLM"/>
    </source>
</evidence>
<dbReference type="AlphaFoldDB" id="A0A059F182"/>
<organism evidence="1 2">
    <name type="scientific">Anncaliia algerae PRA339</name>
    <dbReference type="NCBI Taxonomy" id="1288291"/>
    <lineage>
        <taxon>Eukaryota</taxon>
        <taxon>Fungi</taxon>
        <taxon>Fungi incertae sedis</taxon>
        <taxon>Microsporidia</taxon>
        <taxon>Tubulinosematoidea</taxon>
        <taxon>Tubulinosematidae</taxon>
        <taxon>Anncaliia</taxon>
    </lineage>
</organism>
<reference evidence="2" key="1">
    <citation type="submission" date="2013-02" db="EMBL/GenBank/DDBJ databases">
        <authorList>
            <consortium name="The Broad Institute Genome Sequencing Platform"/>
            <person name="Cuomo C."/>
            <person name="Becnel J."/>
            <person name="Sanscrainte N."/>
            <person name="Walker B."/>
            <person name="Young S.K."/>
            <person name="Zeng Q."/>
            <person name="Gargeya S."/>
            <person name="Fitzgerald M."/>
            <person name="Haas B."/>
            <person name="Abouelleil A."/>
            <person name="Alvarado L."/>
            <person name="Arachchi H.M."/>
            <person name="Berlin A.M."/>
            <person name="Chapman S.B."/>
            <person name="Dewar J."/>
            <person name="Goldberg J."/>
            <person name="Griggs A."/>
            <person name="Gujja S."/>
            <person name="Hansen M."/>
            <person name="Howarth C."/>
            <person name="Imamovic A."/>
            <person name="Larimer J."/>
            <person name="McCowan C."/>
            <person name="Murphy C."/>
            <person name="Neiman D."/>
            <person name="Pearson M."/>
            <person name="Priest M."/>
            <person name="Roberts A."/>
            <person name="Saif S."/>
            <person name="Shea T."/>
            <person name="Sisk P."/>
            <person name="Sykes S."/>
            <person name="Wortman J."/>
            <person name="Nusbaum C."/>
            <person name="Birren B."/>
        </authorList>
    </citation>
    <scope>NUCLEOTIDE SEQUENCE [LARGE SCALE GENOMIC DNA]</scope>
    <source>
        <strain evidence="2">PRA339</strain>
    </source>
</reference>
<accession>A0A059F182</accession>
<evidence type="ECO:0000313" key="1">
    <source>
        <dbReference type="EMBL" id="KCZ80867.1"/>
    </source>
</evidence>
<dbReference type="Proteomes" id="UP000030655">
    <property type="component" value="Unassembled WGS sequence"/>
</dbReference>
<dbReference type="OrthoDB" id="5598606at2759"/>
<dbReference type="VEuPathDB" id="MicrosporidiaDB:H312_01695"/>
<proteinExistence type="predicted"/>
<reference evidence="1 2" key="2">
    <citation type="submission" date="2014-03" db="EMBL/GenBank/DDBJ databases">
        <title>The Genome Sequence of Anncaliia algerae insect isolate PRA339.</title>
        <authorList>
            <consortium name="The Broad Institute Genome Sequencing Platform"/>
            <consortium name="The Broad Institute Genome Sequencing Center for Infectious Disease"/>
            <person name="Cuomo C."/>
            <person name="Becnel J."/>
            <person name="Sanscrainte N."/>
            <person name="Walker B."/>
            <person name="Young S.K."/>
            <person name="Zeng Q."/>
            <person name="Gargeya S."/>
            <person name="Fitzgerald M."/>
            <person name="Haas B."/>
            <person name="Abouelleil A."/>
            <person name="Alvarado L."/>
            <person name="Arachchi H.M."/>
            <person name="Berlin A.M."/>
            <person name="Chapman S.B."/>
            <person name="Dewar J."/>
            <person name="Goldberg J."/>
            <person name="Griggs A."/>
            <person name="Gujja S."/>
            <person name="Hansen M."/>
            <person name="Howarth C."/>
            <person name="Imamovic A."/>
            <person name="Larimer J."/>
            <person name="McCowan C."/>
            <person name="Murphy C."/>
            <person name="Neiman D."/>
            <person name="Pearson M."/>
            <person name="Priest M."/>
            <person name="Roberts A."/>
            <person name="Saif S."/>
            <person name="Shea T."/>
            <person name="Sisk P."/>
            <person name="Sykes S."/>
            <person name="Wortman J."/>
            <person name="Nusbaum C."/>
            <person name="Birren B."/>
        </authorList>
    </citation>
    <scope>NUCLEOTIDE SEQUENCE [LARGE SCALE GENOMIC DNA]</scope>
    <source>
        <strain evidence="1 2">PRA339</strain>
    </source>
</reference>
<protein>
    <recommendedName>
        <fullName evidence="3">ISXO2-like transposase domain-containing protein</fullName>
    </recommendedName>
</protein>
<dbReference type="EMBL" id="KK365159">
    <property type="protein sequence ID" value="KCZ80867.1"/>
    <property type="molecule type" value="Genomic_DNA"/>
</dbReference>
<name>A0A059F182_9MICR</name>
<gene>
    <name evidence="1" type="ORF">H312_01695</name>
</gene>
<feature type="non-terminal residue" evidence="1">
    <location>
        <position position="137"/>
    </location>
</feature>
<keyword evidence="2" id="KW-1185">Reference proteome</keyword>